<dbReference type="GO" id="GO:0005743">
    <property type="term" value="C:mitochondrial inner membrane"/>
    <property type="evidence" value="ECO:0007669"/>
    <property type="project" value="UniProtKB-SubCell"/>
</dbReference>
<protein>
    <recommendedName>
        <fullName evidence="12">ATP synthase-coupling factor 6, mitochondrial</fullName>
    </recommendedName>
</protein>
<keyword evidence="8" id="KW-0496">Mitochondrion</keyword>
<comment type="subcellular location">
    <subcellularLocation>
        <location evidence="1">Mitochondrion inner membrane</location>
    </subcellularLocation>
</comment>
<name>A0A9P0N458_SPOLI</name>
<evidence type="ECO:0000256" key="3">
    <source>
        <dbReference type="ARBA" id="ARBA00022448"/>
    </source>
</evidence>
<evidence type="ECO:0000256" key="9">
    <source>
        <dbReference type="ARBA" id="ARBA00023136"/>
    </source>
</evidence>
<keyword evidence="9" id="KW-0472">Membrane</keyword>
<organism evidence="10 11">
    <name type="scientific">Spodoptera littoralis</name>
    <name type="common">Egyptian cotton leafworm</name>
    <dbReference type="NCBI Taxonomy" id="7109"/>
    <lineage>
        <taxon>Eukaryota</taxon>
        <taxon>Metazoa</taxon>
        <taxon>Ecdysozoa</taxon>
        <taxon>Arthropoda</taxon>
        <taxon>Hexapoda</taxon>
        <taxon>Insecta</taxon>
        <taxon>Pterygota</taxon>
        <taxon>Neoptera</taxon>
        <taxon>Endopterygota</taxon>
        <taxon>Lepidoptera</taxon>
        <taxon>Glossata</taxon>
        <taxon>Ditrysia</taxon>
        <taxon>Noctuoidea</taxon>
        <taxon>Noctuidae</taxon>
        <taxon>Amphipyrinae</taxon>
        <taxon>Spodoptera</taxon>
    </lineage>
</organism>
<evidence type="ECO:0000256" key="2">
    <source>
        <dbReference type="ARBA" id="ARBA00007346"/>
    </source>
</evidence>
<dbReference type="AlphaFoldDB" id="A0A9P0N458"/>
<keyword evidence="7" id="KW-0406">Ion transport</keyword>
<keyword evidence="5" id="KW-0375">Hydrogen ion transport</keyword>
<evidence type="ECO:0000313" key="11">
    <source>
        <dbReference type="Proteomes" id="UP001153321"/>
    </source>
</evidence>
<sequence>MHTSRLLGGVKVDKTSVMNSAGGKIEVSPAIAKEMKQELEKLEMQYGGGSGVDMTSFPTFKFKEPKLDLINKSLAK</sequence>
<evidence type="ECO:0000256" key="6">
    <source>
        <dbReference type="ARBA" id="ARBA00022792"/>
    </source>
</evidence>
<keyword evidence="4" id="KW-0138">CF(0)</keyword>
<dbReference type="InterPro" id="IPR036204">
    <property type="entry name" value="ATP_synth_f6_sf_mt"/>
</dbReference>
<keyword evidence="11" id="KW-1185">Reference proteome</keyword>
<dbReference type="GO" id="GO:0045259">
    <property type="term" value="C:proton-transporting ATP synthase complex"/>
    <property type="evidence" value="ECO:0007669"/>
    <property type="project" value="UniProtKB-KW"/>
</dbReference>
<evidence type="ECO:0000256" key="7">
    <source>
        <dbReference type="ARBA" id="ARBA00023065"/>
    </source>
</evidence>
<dbReference type="GO" id="GO:0015078">
    <property type="term" value="F:proton transmembrane transporter activity"/>
    <property type="evidence" value="ECO:0007669"/>
    <property type="project" value="InterPro"/>
</dbReference>
<evidence type="ECO:0000256" key="8">
    <source>
        <dbReference type="ARBA" id="ARBA00023128"/>
    </source>
</evidence>
<dbReference type="GO" id="GO:0015986">
    <property type="term" value="P:proton motive force-driven ATP synthesis"/>
    <property type="evidence" value="ECO:0007669"/>
    <property type="project" value="InterPro"/>
</dbReference>
<dbReference type="SUPFAM" id="SSF111357">
    <property type="entry name" value="Mitochondrial ATP synthase coupling factor 6"/>
    <property type="match status" value="1"/>
</dbReference>
<dbReference type="Gene3D" id="1.10.246.110">
    <property type="entry name" value="Mitochondrial ATP synthase-coupling factor 6"/>
    <property type="match status" value="1"/>
</dbReference>
<dbReference type="Proteomes" id="UP001153321">
    <property type="component" value="Chromosome 24"/>
</dbReference>
<evidence type="ECO:0008006" key="12">
    <source>
        <dbReference type="Google" id="ProtNLM"/>
    </source>
</evidence>
<dbReference type="PANTHER" id="PTHR12441:SF10">
    <property type="entry name" value="ATP SYNTHASE-COUPLING FACTOR 6, MITOCHONDRIAL"/>
    <property type="match status" value="1"/>
</dbReference>
<dbReference type="InterPro" id="IPR008387">
    <property type="entry name" value="ATP_synth_f6_mt"/>
</dbReference>
<gene>
    <name evidence="10" type="ORF">SPLIT_LOCUS7148</name>
</gene>
<dbReference type="Pfam" id="PF05511">
    <property type="entry name" value="ATP-synt_F6"/>
    <property type="match status" value="1"/>
</dbReference>
<keyword evidence="3" id="KW-0813">Transport</keyword>
<evidence type="ECO:0000256" key="4">
    <source>
        <dbReference type="ARBA" id="ARBA00022547"/>
    </source>
</evidence>
<keyword evidence="6" id="KW-0999">Mitochondrion inner membrane</keyword>
<proteinExistence type="inferred from homology"/>
<dbReference type="PANTHER" id="PTHR12441">
    <property type="entry name" value="ATP SYNTHASE COUPLING FACTOR 6, MITOCHONDRIAL"/>
    <property type="match status" value="1"/>
</dbReference>
<accession>A0A9P0N458</accession>
<comment type="similarity">
    <text evidence="2">Belongs to the eukaryotic ATPase subunit F6 family.</text>
</comment>
<dbReference type="EMBL" id="LR824555">
    <property type="protein sequence ID" value="CAH1641792.1"/>
    <property type="molecule type" value="Genomic_DNA"/>
</dbReference>
<evidence type="ECO:0000256" key="5">
    <source>
        <dbReference type="ARBA" id="ARBA00022781"/>
    </source>
</evidence>
<evidence type="ECO:0000313" key="10">
    <source>
        <dbReference type="EMBL" id="CAH1641792.1"/>
    </source>
</evidence>
<reference evidence="10" key="1">
    <citation type="submission" date="2022-02" db="EMBL/GenBank/DDBJ databases">
        <authorList>
            <person name="King R."/>
        </authorList>
    </citation>
    <scope>NUCLEOTIDE SEQUENCE</scope>
</reference>
<evidence type="ECO:0000256" key="1">
    <source>
        <dbReference type="ARBA" id="ARBA00004273"/>
    </source>
</evidence>